<dbReference type="InterPro" id="IPR036514">
    <property type="entry name" value="SGNH_hydro_sf"/>
</dbReference>
<accession>A0ABR6RGP6</accession>
<reference evidence="2 3" key="1">
    <citation type="submission" date="2020-08" db="EMBL/GenBank/DDBJ databases">
        <title>Functional genomics of gut bacteria from endangered species of beetles.</title>
        <authorList>
            <person name="Carlos-Shanley C."/>
        </authorList>
    </citation>
    <scope>NUCLEOTIDE SEQUENCE [LARGE SCALE GENOMIC DNA]</scope>
    <source>
        <strain evidence="2 3">S00124</strain>
    </source>
</reference>
<dbReference type="EMBL" id="JACHKZ010000013">
    <property type="protein sequence ID" value="MBB6578332.1"/>
    <property type="molecule type" value="Genomic_DNA"/>
</dbReference>
<organism evidence="2 3">
    <name type="scientific">Comamonas odontotermitis</name>
    <dbReference type="NCBI Taxonomy" id="379895"/>
    <lineage>
        <taxon>Bacteria</taxon>
        <taxon>Pseudomonadati</taxon>
        <taxon>Pseudomonadota</taxon>
        <taxon>Betaproteobacteria</taxon>
        <taxon>Burkholderiales</taxon>
        <taxon>Comamonadaceae</taxon>
        <taxon>Comamonas</taxon>
    </lineage>
</organism>
<evidence type="ECO:0000259" key="1">
    <source>
        <dbReference type="Pfam" id="PF13472"/>
    </source>
</evidence>
<name>A0ABR6RGP6_9BURK</name>
<keyword evidence="3" id="KW-1185">Reference proteome</keyword>
<sequence>MADFMVGYQEPFPGAPSDMFPAGPQQAFKEAPHASQVMVIGLGLNDSYGLLSADDYRQQLLAALAVIREAGAVPVFTGLVQIPHGYYGPAQDANLDEFHRVMRDVAMEEGVIHADWDDEYEGEGDLQPDHIHRAQAATDRLTARLIAAIDEAARRI</sequence>
<proteinExistence type="predicted"/>
<evidence type="ECO:0000313" key="2">
    <source>
        <dbReference type="EMBL" id="MBB6578332.1"/>
    </source>
</evidence>
<dbReference type="SUPFAM" id="SSF52266">
    <property type="entry name" value="SGNH hydrolase"/>
    <property type="match status" value="1"/>
</dbReference>
<evidence type="ECO:0000313" key="3">
    <source>
        <dbReference type="Proteomes" id="UP000562492"/>
    </source>
</evidence>
<gene>
    <name evidence="2" type="ORF">HNP33_002413</name>
</gene>
<protein>
    <recommendedName>
        <fullName evidence="1">SGNH hydrolase-type esterase domain-containing protein</fullName>
    </recommendedName>
</protein>
<comment type="caution">
    <text evidence="2">The sequence shown here is derived from an EMBL/GenBank/DDBJ whole genome shotgun (WGS) entry which is preliminary data.</text>
</comment>
<dbReference type="Pfam" id="PF13472">
    <property type="entry name" value="Lipase_GDSL_2"/>
    <property type="match status" value="1"/>
</dbReference>
<dbReference type="Proteomes" id="UP000562492">
    <property type="component" value="Unassembled WGS sequence"/>
</dbReference>
<feature type="domain" description="SGNH hydrolase-type esterase" evidence="1">
    <location>
        <begin position="26"/>
        <end position="132"/>
    </location>
</feature>
<dbReference type="InterPro" id="IPR013830">
    <property type="entry name" value="SGNH_hydro"/>
</dbReference>
<dbReference type="Gene3D" id="3.40.50.1110">
    <property type="entry name" value="SGNH hydrolase"/>
    <property type="match status" value="1"/>
</dbReference>